<organism evidence="8 10">
    <name type="scientific">Bursaphelenchus xylophilus</name>
    <name type="common">Pinewood nematode worm</name>
    <name type="synonym">Aphelenchoides xylophilus</name>
    <dbReference type="NCBI Taxonomy" id="6326"/>
    <lineage>
        <taxon>Eukaryota</taxon>
        <taxon>Metazoa</taxon>
        <taxon>Ecdysozoa</taxon>
        <taxon>Nematoda</taxon>
        <taxon>Chromadorea</taxon>
        <taxon>Rhabditida</taxon>
        <taxon>Tylenchina</taxon>
        <taxon>Tylenchomorpha</taxon>
        <taxon>Aphelenchoidea</taxon>
        <taxon>Aphelenchoididae</taxon>
        <taxon>Bursaphelenchus</taxon>
    </lineage>
</organism>
<evidence type="ECO:0000256" key="2">
    <source>
        <dbReference type="ARBA" id="ARBA00022692"/>
    </source>
</evidence>
<dbReference type="EMBL" id="CAJFDI010000006">
    <property type="protein sequence ID" value="CAD5233783.1"/>
    <property type="molecule type" value="Genomic_DNA"/>
</dbReference>
<evidence type="ECO:0000313" key="9">
    <source>
        <dbReference type="Proteomes" id="UP000659654"/>
    </source>
</evidence>
<keyword evidence="9" id="KW-1185">Reference proteome</keyword>
<dbReference type="OrthoDB" id="5867339at2759"/>
<dbReference type="WBParaSite" id="BXY_0975700.1">
    <property type="protein sequence ID" value="BXY_0975700.1"/>
    <property type="gene ID" value="BXY_0975700"/>
</dbReference>
<proteinExistence type="predicted"/>
<evidence type="ECO:0000313" key="6">
    <source>
        <dbReference type="EMBL" id="CAD5233783.1"/>
    </source>
</evidence>
<keyword evidence="2" id="KW-0812">Transmembrane</keyword>
<reference evidence="7" key="2">
    <citation type="submission" date="2020-08" db="EMBL/GenBank/DDBJ databases">
        <authorList>
            <person name="Kikuchi T."/>
        </authorList>
    </citation>
    <scope>NUCLEOTIDE SEQUENCE</scope>
    <source>
        <strain evidence="6">Ka4C1</strain>
    </source>
</reference>
<evidence type="ECO:0000256" key="1">
    <source>
        <dbReference type="ARBA" id="ARBA00004370"/>
    </source>
</evidence>
<evidence type="ECO:0000256" key="5">
    <source>
        <dbReference type="SAM" id="MobiDB-lite"/>
    </source>
</evidence>
<reference evidence="10" key="1">
    <citation type="submission" date="2016-11" db="UniProtKB">
        <authorList>
            <consortium name="WormBaseParasite"/>
        </authorList>
    </citation>
    <scope>IDENTIFICATION</scope>
</reference>
<gene>
    <name evidence="6" type="ORF">BXYJ_LOCUS13874</name>
</gene>
<accession>A0A1I7S9R0</accession>
<evidence type="ECO:0000313" key="8">
    <source>
        <dbReference type="Proteomes" id="UP000095284"/>
    </source>
</evidence>
<evidence type="ECO:0000256" key="3">
    <source>
        <dbReference type="ARBA" id="ARBA00022989"/>
    </source>
</evidence>
<sequence length="334" mass="37751">MPKKKLYPDLSDELDASGLSNPADGNGVDSDGNETMSRRLRSRSRFTKSFETSATTINRSTSYESLSGHFTDHDESFDEWWSATWKNVNQQIEEYCSKIQNHVPLPYLFGSIIFSILLLITFNSSTPKPVDGHLYSVLGDRSRELIDKYPLSAPFYTMEVVRSFRQIVRHMTGVELEPLKQPLVVLIASRHVNRANELVGEFIKLNEKYIPQSTELFQVESGLKRSNFEEKLFGKVKKLEKEDRTALVGVLNIDELAETAPLVIHNIADNENPAFRNVIYLMTMKINEDPGASSSECVQIVTKTLADLWISPKLGEDQTYPIIARISALSVCLV</sequence>
<dbReference type="EMBL" id="CAJFCV020000006">
    <property type="protein sequence ID" value="CAG9129180.1"/>
    <property type="molecule type" value="Genomic_DNA"/>
</dbReference>
<feature type="region of interest" description="Disordered" evidence="5">
    <location>
        <begin position="1"/>
        <end position="39"/>
    </location>
</feature>
<dbReference type="InterPro" id="IPR038599">
    <property type="entry name" value="LAP1C-like_C_sf"/>
</dbReference>
<evidence type="ECO:0000256" key="4">
    <source>
        <dbReference type="ARBA" id="ARBA00023136"/>
    </source>
</evidence>
<evidence type="ECO:0000313" key="7">
    <source>
        <dbReference type="EMBL" id="CAG9129180.1"/>
    </source>
</evidence>
<dbReference type="AlphaFoldDB" id="A0A1I7S9R0"/>
<dbReference type="Proteomes" id="UP000095284">
    <property type="component" value="Unplaced"/>
</dbReference>
<evidence type="ECO:0000313" key="10">
    <source>
        <dbReference type="WBParaSite" id="BXY_0975700.1"/>
    </source>
</evidence>
<dbReference type="GO" id="GO:0016020">
    <property type="term" value="C:membrane"/>
    <property type="evidence" value="ECO:0007669"/>
    <property type="project" value="UniProtKB-SubCell"/>
</dbReference>
<name>A0A1I7S9R0_BURXY</name>
<dbReference type="Proteomes" id="UP000659654">
    <property type="component" value="Unassembled WGS sequence"/>
</dbReference>
<keyword evidence="4" id="KW-0472">Membrane</keyword>
<protein>
    <submittedName>
        <fullName evidence="6">(pine wood nematode) hypothetical protein</fullName>
    </submittedName>
</protein>
<dbReference type="Proteomes" id="UP000582659">
    <property type="component" value="Unassembled WGS sequence"/>
</dbReference>
<dbReference type="Gene3D" id="3.40.50.12190">
    <property type="match status" value="1"/>
</dbReference>
<comment type="subcellular location">
    <subcellularLocation>
        <location evidence="1">Membrane</location>
    </subcellularLocation>
</comment>
<keyword evidence="3" id="KW-1133">Transmembrane helix</keyword>